<keyword evidence="1" id="KW-0472">Membrane</keyword>
<evidence type="ECO:0000313" key="3">
    <source>
        <dbReference type="Proteomes" id="UP000288669"/>
    </source>
</evidence>
<dbReference type="Pfam" id="PF06961">
    <property type="entry name" value="DUF1294"/>
    <property type="match status" value="1"/>
</dbReference>
<dbReference type="AlphaFoldDB" id="A0A430AJE2"/>
<reference evidence="2 3" key="1">
    <citation type="submission" date="2017-05" db="EMBL/GenBank/DDBJ databases">
        <title>Vagococcus spp. assemblies.</title>
        <authorList>
            <person name="Gulvik C.A."/>
        </authorList>
    </citation>
    <scope>NUCLEOTIDE SEQUENCE [LARGE SCALE GENOMIC DNA]</scope>
    <source>
        <strain evidence="2 3">DSM 24756</strain>
    </source>
</reference>
<dbReference type="RefSeq" id="WP_126822240.1">
    <property type="nucleotide sequence ID" value="NZ_JBHLWU010000001.1"/>
</dbReference>
<comment type="caution">
    <text evidence="2">The sequence shown here is derived from an EMBL/GenBank/DDBJ whole genome shotgun (WGS) entry which is preliminary data.</text>
</comment>
<dbReference type="Proteomes" id="UP000288669">
    <property type="component" value="Unassembled WGS sequence"/>
</dbReference>
<protein>
    <recommendedName>
        <fullName evidence="4">DUF1294 domain-containing protein</fullName>
    </recommendedName>
</protein>
<name>A0A430AJE2_9ENTE</name>
<dbReference type="EMBL" id="NGJZ01000001">
    <property type="protein sequence ID" value="RSU08037.1"/>
    <property type="molecule type" value="Genomic_DNA"/>
</dbReference>
<feature type="transmembrane region" description="Helical" evidence="1">
    <location>
        <begin position="69"/>
        <end position="89"/>
    </location>
</feature>
<proteinExistence type="predicted"/>
<keyword evidence="1" id="KW-1133">Transmembrane helix</keyword>
<feature type="transmembrane region" description="Helical" evidence="1">
    <location>
        <begin position="39"/>
        <end position="57"/>
    </location>
</feature>
<organism evidence="2 3">
    <name type="scientific">Vagococcus entomophilus</name>
    <dbReference type="NCBI Taxonomy" id="1160095"/>
    <lineage>
        <taxon>Bacteria</taxon>
        <taxon>Bacillati</taxon>
        <taxon>Bacillota</taxon>
        <taxon>Bacilli</taxon>
        <taxon>Lactobacillales</taxon>
        <taxon>Enterococcaceae</taxon>
        <taxon>Vagococcus</taxon>
    </lineage>
</organism>
<evidence type="ECO:0000256" key="1">
    <source>
        <dbReference type="SAM" id="Phobius"/>
    </source>
</evidence>
<gene>
    <name evidence="2" type="ORF">CBF30_01995</name>
</gene>
<accession>A0A430AJE2</accession>
<keyword evidence="3" id="KW-1185">Reference proteome</keyword>
<sequence length="91" mass="10645">MFSTSPVPFYLVIVNVYVFGLMWWDKRKAIRHEWRIPESNLLFMGIIGGGLGGIIARQLFHHKTRKRKFLICFVIGILVDFALIFIYGWQG</sequence>
<dbReference type="PIRSF" id="PIRSF002599">
    <property type="entry name" value="Cold_shock_A"/>
    <property type="match status" value="1"/>
</dbReference>
<dbReference type="GO" id="GO:0003676">
    <property type="term" value="F:nucleic acid binding"/>
    <property type="evidence" value="ECO:0007669"/>
    <property type="project" value="InterPro"/>
</dbReference>
<evidence type="ECO:0008006" key="4">
    <source>
        <dbReference type="Google" id="ProtNLM"/>
    </source>
</evidence>
<dbReference type="InterPro" id="IPR010718">
    <property type="entry name" value="DUF1294"/>
</dbReference>
<evidence type="ECO:0000313" key="2">
    <source>
        <dbReference type="EMBL" id="RSU08037.1"/>
    </source>
</evidence>
<dbReference type="OrthoDB" id="1698854at2"/>
<keyword evidence="1" id="KW-0812">Transmembrane</keyword>
<dbReference type="InterPro" id="IPR012156">
    <property type="entry name" value="Cold_shock_CspA"/>
</dbReference>
<feature type="transmembrane region" description="Helical" evidence="1">
    <location>
        <begin position="7"/>
        <end position="24"/>
    </location>
</feature>